<feature type="chain" id="PRO_5038658775" evidence="1">
    <location>
        <begin position="20"/>
        <end position="728"/>
    </location>
</feature>
<sequence length="728" mass="78631">MKYIFFLAFIFLMMPLLQAQNVGIGTIDPKAKLDINGDLILESKELVIPDGTIYQLDVNTNKFNNYKLTGPTSNFQIAGIAAAEHNRTVALYNRTGVSLEVYNDDINTLPQDRILTGTGGTFAVYNGGNVVLKYDTLIAKWEIISGHYTSLDYFGSAAGEWSPNANDIYNINSGNVGIGTSTPTAKLTVNGNLALMSDTIRVTCGFAYSFIIIDNLVKNKSILHFVNEGCGVSYTPPVIAGLSGGADGKIVTLVSHVEGMEIKHLQGLTIMPSSADSLNMIELYEPNNNGSINQPYSYLLNNGGSITLIYDVTRHRWKPLSLHGEVKTEIIGWNRGGNPNNIYNPNAGNVGIGTGSPGEKLDVAGNAKVRSNLFVDGNVGVNIVPSEKLDVNGNAKVRKNLTVEGNGVSSASLTVQRGTGIDGTAAFLGTGFHSYFNQGMAEYTYIRGGKIDSKVVLNDQGGQVLIGSVGGANAQLFVSGYQVGVNASGINVQQNITNNGQSSYGLKSYVNGSTDYNFGIFSEVGGSGGHNYAGVFTANQSSTGFENYAIYASASGSQDPKAGVFIGDVYVQGNLSKSSGSFLIDHPQDPANKYLYHSFVESPDMMNIYNGNIITNTEGEATVQLPDYFFTLNKDFRYQLTVMGQFAQAIIFEEINNSNQFKIKTDKPNVKVSWQVTGVRQDAWANAHRIVPEVEKEERNKGKYLAPEVFGKPLEMGIHYVKPPTENK</sequence>
<protein>
    <submittedName>
        <fullName evidence="2">Uncharacterized protein</fullName>
    </submittedName>
</protein>
<dbReference type="Proteomes" id="UP000808337">
    <property type="component" value="Unassembled WGS sequence"/>
</dbReference>
<evidence type="ECO:0000313" key="2">
    <source>
        <dbReference type="EMBL" id="MBK9985348.1"/>
    </source>
</evidence>
<proteinExistence type="predicted"/>
<reference evidence="2 3" key="1">
    <citation type="submission" date="2020-10" db="EMBL/GenBank/DDBJ databases">
        <title>Connecting structure to function with the recovery of over 1000 high-quality activated sludge metagenome-assembled genomes encoding full-length rRNA genes using long-read sequencing.</title>
        <authorList>
            <person name="Singleton C.M."/>
            <person name="Petriglieri F."/>
            <person name="Kristensen J.M."/>
            <person name="Kirkegaard R.H."/>
            <person name="Michaelsen T.Y."/>
            <person name="Andersen M.H."/>
            <person name="Karst S.M."/>
            <person name="Dueholm M.S."/>
            <person name="Nielsen P.H."/>
            <person name="Albertsen M."/>
        </authorList>
    </citation>
    <scope>NUCLEOTIDE SEQUENCE [LARGE SCALE GENOMIC DNA]</scope>
    <source>
        <strain evidence="2">Ribe_18-Q3-R11-54_MAXAC.273</strain>
    </source>
</reference>
<organism evidence="2 3">
    <name type="scientific">Candidatus Opimibacter skivensis</name>
    <dbReference type="NCBI Taxonomy" id="2982028"/>
    <lineage>
        <taxon>Bacteria</taxon>
        <taxon>Pseudomonadati</taxon>
        <taxon>Bacteroidota</taxon>
        <taxon>Saprospiria</taxon>
        <taxon>Saprospirales</taxon>
        <taxon>Saprospiraceae</taxon>
        <taxon>Candidatus Opimibacter</taxon>
    </lineage>
</organism>
<gene>
    <name evidence="2" type="ORF">IPP15_23915</name>
</gene>
<feature type="signal peptide" evidence="1">
    <location>
        <begin position="1"/>
        <end position="19"/>
    </location>
</feature>
<evidence type="ECO:0000256" key="1">
    <source>
        <dbReference type="SAM" id="SignalP"/>
    </source>
</evidence>
<dbReference type="EMBL" id="JADKGY010000035">
    <property type="protein sequence ID" value="MBK9985348.1"/>
    <property type="molecule type" value="Genomic_DNA"/>
</dbReference>
<comment type="caution">
    <text evidence="2">The sequence shown here is derived from an EMBL/GenBank/DDBJ whole genome shotgun (WGS) entry which is preliminary data.</text>
</comment>
<name>A0A9D7XUV3_9BACT</name>
<keyword evidence="1" id="KW-0732">Signal</keyword>
<accession>A0A9D7XUV3</accession>
<dbReference type="AlphaFoldDB" id="A0A9D7XUV3"/>
<evidence type="ECO:0000313" key="3">
    <source>
        <dbReference type="Proteomes" id="UP000808337"/>
    </source>
</evidence>